<evidence type="ECO:0000256" key="1">
    <source>
        <dbReference type="SAM" id="MobiDB-lite"/>
    </source>
</evidence>
<organism evidence="2 3">
    <name type="scientific">Rubus argutus</name>
    <name type="common">Southern blackberry</name>
    <dbReference type="NCBI Taxonomy" id="59490"/>
    <lineage>
        <taxon>Eukaryota</taxon>
        <taxon>Viridiplantae</taxon>
        <taxon>Streptophyta</taxon>
        <taxon>Embryophyta</taxon>
        <taxon>Tracheophyta</taxon>
        <taxon>Spermatophyta</taxon>
        <taxon>Magnoliopsida</taxon>
        <taxon>eudicotyledons</taxon>
        <taxon>Gunneridae</taxon>
        <taxon>Pentapetalae</taxon>
        <taxon>rosids</taxon>
        <taxon>fabids</taxon>
        <taxon>Rosales</taxon>
        <taxon>Rosaceae</taxon>
        <taxon>Rosoideae</taxon>
        <taxon>Rosoideae incertae sedis</taxon>
        <taxon>Rubus</taxon>
    </lineage>
</organism>
<gene>
    <name evidence="2" type="ORF">M0R45_030312</name>
</gene>
<feature type="region of interest" description="Disordered" evidence="1">
    <location>
        <begin position="118"/>
        <end position="150"/>
    </location>
</feature>
<evidence type="ECO:0000313" key="2">
    <source>
        <dbReference type="EMBL" id="KAK9921816.1"/>
    </source>
</evidence>
<reference evidence="2 3" key="1">
    <citation type="journal article" date="2023" name="G3 (Bethesda)">
        <title>A chromosome-length genome assembly and annotation of blackberry (Rubus argutus, cv. 'Hillquist').</title>
        <authorList>
            <person name="Bruna T."/>
            <person name="Aryal R."/>
            <person name="Dudchenko O."/>
            <person name="Sargent D.J."/>
            <person name="Mead D."/>
            <person name="Buti M."/>
            <person name="Cavallini A."/>
            <person name="Hytonen T."/>
            <person name="Andres J."/>
            <person name="Pham M."/>
            <person name="Weisz D."/>
            <person name="Mascagni F."/>
            <person name="Usai G."/>
            <person name="Natali L."/>
            <person name="Bassil N."/>
            <person name="Fernandez G.E."/>
            <person name="Lomsadze A."/>
            <person name="Armour M."/>
            <person name="Olukolu B."/>
            <person name="Poorten T."/>
            <person name="Britton C."/>
            <person name="Davik J."/>
            <person name="Ashrafi H."/>
            <person name="Aiden E.L."/>
            <person name="Borodovsky M."/>
            <person name="Worthington M."/>
        </authorList>
    </citation>
    <scope>NUCLEOTIDE SEQUENCE [LARGE SCALE GENOMIC DNA]</scope>
    <source>
        <strain evidence="2">PI 553951</strain>
    </source>
</reference>
<dbReference type="AlphaFoldDB" id="A0AAW1WD67"/>
<feature type="compositionally biased region" description="Low complexity" evidence="1">
    <location>
        <begin position="141"/>
        <end position="150"/>
    </location>
</feature>
<feature type="region of interest" description="Disordered" evidence="1">
    <location>
        <begin position="1"/>
        <end position="23"/>
    </location>
</feature>
<evidence type="ECO:0000313" key="3">
    <source>
        <dbReference type="Proteomes" id="UP001457282"/>
    </source>
</evidence>
<proteinExistence type="predicted"/>
<feature type="compositionally biased region" description="Basic and acidic residues" evidence="1">
    <location>
        <begin position="118"/>
        <end position="140"/>
    </location>
</feature>
<dbReference type="EMBL" id="JBEDUW010000006">
    <property type="protein sequence ID" value="KAK9921816.1"/>
    <property type="molecule type" value="Genomic_DNA"/>
</dbReference>
<keyword evidence="3" id="KW-1185">Reference proteome</keyword>
<sequence>MNNHRGRPPRSRGGDMRSSYHKNKNIDGVQSLVDYLPQNVIRRRRTLTQKKNLGIGQKRTFDDIIKLDSDFFKDVEEADELPENFEIPGPIPDLMDLYTYTPHVTHHGFYRRRRSNDGARIRITSTKENEVISSPKERETSSNSNSNSNSMRITVSDQLSLASGHVPKTGTVTGTTGGHIQHNENVTCGQESSSNSNPKPWILKYQIPGPIPDNLDEIMRDESLLVNFWADIDDCSSCSDSDNE</sequence>
<feature type="compositionally biased region" description="Basic residues" evidence="1">
    <location>
        <begin position="1"/>
        <end position="10"/>
    </location>
</feature>
<protein>
    <submittedName>
        <fullName evidence="2">Uncharacterized protein</fullName>
    </submittedName>
</protein>
<accession>A0AAW1WD67</accession>
<name>A0AAW1WD67_RUBAR</name>
<dbReference type="Proteomes" id="UP001457282">
    <property type="component" value="Unassembled WGS sequence"/>
</dbReference>
<comment type="caution">
    <text evidence="2">The sequence shown here is derived from an EMBL/GenBank/DDBJ whole genome shotgun (WGS) entry which is preliminary data.</text>
</comment>